<evidence type="ECO:0000313" key="1">
    <source>
        <dbReference type="EMBL" id="KAI7998211.1"/>
    </source>
</evidence>
<gene>
    <name evidence="1" type="ORF">LOK49_LG10G02407</name>
</gene>
<keyword evidence="2" id="KW-1185">Reference proteome</keyword>
<name>A0ACC0GFJ8_9ERIC</name>
<protein>
    <submittedName>
        <fullName evidence="1">CBL-interacting serine/threonine-protein kinase 14</fullName>
    </submittedName>
</protein>
<dbReference type="Proteomes" id="UP001060215">
    <property type="component" value="Chromosome 10"/>
</dbReference>
<dbReference type="EMBL" id="CM045767">
    <property type="protein sequence ID" value="KAI7998211.1"/>
    <property type="molecule type" value="Genomic_DNA"/>
</dbReference>
<accession>A0ACC0GFJ8</accession>
<organism evidence="1 2">
    <name type="scientific">Camellia lanceoleosa</name>
    <dbReference type="NCBI Taxonomy" id="1840588"/>
    <lineage>
        <taxon>Eukaryota</taxon>
        <taxon>Viridiplantae</taxon>
        <taxon>Streptophyta</taxon>
        <taxon>Embryophyta</taxon>
        <taxon>Tracheophyta</taxon>
        <taxon>Spermatophyta</taxon>
        <taxon>Magnoliopsida</taxon>
        <taxon>eudicotyledons</taxon>
        <taxon>Gunneridae</taxon>
        <taxon>Pentapetalae</taxon>
        <taxon>asterids</taxon>
        <taxon>Ericales</taxon>
        <taxon>Theaceae</taxon>
        <taxon>Camellia</taxon>
    </lineage>
</organism>
<keyword evidence="1" id="KW-0808">Transferase</keyword>
<keyword evidence="1" id="KW-0418">Kinase</keyword>
<comment type="caution">
    <text evidence="1">The sequence shown here is derived from an EMBL/GenBank/DDBJ whole genome shotgun (WGS) entry which is preliminary data.</text>
</comment>
<evidence type="ECO:0000313" key="2">
    <source>
        <dbReference type="Proteomes" id="UP001060215"/>
    </source>
</evidence>
<proteinExistence type="predicted"/>
<reference evidence="1 2" key="1">
    <citation type="journal article" date="2022" name="Plant J.">
        <title>Chromosome-level genome of Camellia lanceoleosa provides a valuable resource for understanding genome evolution and self-incompatibility.</title>
        <authorList>
            <person name="Gong W."/>
            <person name="Xiao S."/>
            <person name="Wang L."/>
            <person name="Liao Z."/>
            <person name="Chang Y."/>
            <person name="Mo W."/>
            <person name="Hu G."/>
            <person name="Li W."/>
            <person name="Zhao G."/>
            <person name="Zhu H."/>
            <person name="Hu X."/>
            <person name="Ji K."/>
            <person name="Xiang X."/>
            <person name="Song Q."/>
            <person name="Yuan D."/>
            <person name="Jin S."/>
            <person name="Zhang L."/>
        </authorList>
    </citation>
    <scope>NUCLEOTIDE SEQUENCE [LARGE SCALE GENOMIC DNA]</scope>
    <source>
        <strain evidence="1">SQ_2022a</strain>
    </source>
</reference>
<sequence length="190" mass="21682">MEWWMVNKWSPIENGDDSRRWSLVETNRGSKGDEQRKRKEMNRGEIEPLMPYTIQDHDENEKQFLNAFDIISFSSGVDLSGLLNHPAVPTGSERFISAAPPEKIIGEIEAVAKAEGLTVMRKKDWGLKVEGQNGLFVVVVEIDRLTDELVVVEVKRRESEAGPSCEFWKDKLRPQLLSLTYQPERPVTAN</sequence>